<evidence type="ECO:0000256" key="9">
    <source>
        <dbReference type="SAM" id="Phobius"/>
    </source>
</evidence>
<evidence type="ECO:0000256" key="3">
    <source>
        <dbReference type="ARBA" id="ARBA00013064"/>
    </source>
</evidence>
<dbReference type="GO" id="GO:0046426">
    <property type="term" value="P:negative regulation of receptor signaling pathway via JAK-STAT"/>
    <property type="evidence" value="ECO:0007669"/>
    <property type="project" value="TreeGrafter"/>
</dbReference>
<keyword evidence="12" id="KW-1185">Reference proteome</keyword>
<dbReference type="Gene3D" id="3.90.190.10">
    <property type="entry name" value="Protein tyrosine phosphatase superfamily"/>
    <property type="match status" value="1"/>
</dbReference>
<dbReference type="PROSITE" id="PS00383">
    <property type="entry name" value="TYR_PHOSPHATASE_1"/>
    <property type="match status" value="1"/>
</dbReference>
<protein>
    <recommendedName>
        <fullName evidence="3">protein-tyrosine-phosphatase</fullName>
        <ecNumber evidence="3">3.1.3.48</ecNumber>
    </recommendedName>
</protein>
<dbReference type="PANTHER" id="PTHR46047">
    <property type="entry name" value="TYROSINE-PROTEIN PHOSPHATASE NON-RECEPTOR TYPE 61F"/>
    <property type="match status" value="1"/>
</dbReference>
<feature type="domain" description="Tyrosine specific protein phosphatases" evidence="11">
    <location>
        <begin position="237"/>
        <end position="315"/>
    </location>
</feature>
<dbReference type="InterPro" id="IPR003595">
    <property type="entry name" value="Tyr_Pase_cat"/>
</dbReference>
<dbReference type="GO" id="GO:0004726">
    <property type="term" value="F:non-membrane spanning protein tyrosine phosphatase activity"/>
    <property type="evidence" value="ECO:0007669"/>
    <property type="project" value="TreeGrafter"/>
</dbReference>
<evidence type="ECO:0000259" key="10">
    <source>
        <dbReference type="PROSITE" id="PS50055"/>
    </source>
</evidence>
<dbReference type="InterPro" id="IPR051985">
    <property type="entry name" value="NR_tyrosine_phosphatase"/>
</dbReference>
<dbReference type="GO" id="GO:0005634">
    <property type="term" value="C:nucleus"/>
    <property type="evidence" value="ECO:0007669"/>
    <property type="project" value="TreeGrafter"/>
</dbReference>
<dbReference type="Proteomes" id="UP000046395">
    <property type="component" value="Unassembled WGS sequence"/>
</dbReference>
<dbReference type="InterPro" id="IPR016130">
    <property type="entry name" value="Tyr_Pase_AS"/>
</dbReference>
<dbReference type="GO" id="GO:0005737">
    <property type="term" value="C:cytoplasm"/>
    <property type="evidence" value="ECO:0007669"/>
    <property type="project" value="TreeGrafter"/>
</dbReference>
<dbReference type="WBParaSite" id="TMUE_1000004978.1">
    <property type="protein sequence ID" value="TMUE_1000004978.1"/>
    <property type="gene ID" value="WBGene00302552"/>
</dbReference>
<evidence type="ECO:0000313" key="12">
    <source>
        <dbReference type="Proteomes" id="UP000046395"/>
    </source>
</evidence>
<dbReference type="InterPro" id="IPR029021">
    <property type="entry name" value="Prot-tyrosine_phosphatase-like"/>
</dbReference>
<evidence type="ECO:0000259" key="11">
    <source>
        <dbReference type="PROSITE" id="PS50056"/>
    </source>
</evidence>
<evidence type="ECO:0000256" key="5">
    <source>
        <dbReference type="ARBA" id="ARBA00022801"/>
    </source>
</evidence>
<keyword evidence="5" id="KW-0378">Hydrolase</keyword>
<evidence type="ECO:0000256" key="7">
    <source>
        <dbReference type="ARBA" id="ARBA00023136"/>
    </source>
</evidence>
<accession>A0A5S6QCM8</accession>
<feature type="transmembrane region" description="Helical" evidence="9">
    <location>
        <begin position="394"/>
        <end position="418"/>
    </location>
</feature>
<dbReference type="STRING" id="70415.A0A5S6QCM8"/>
<dbReference type="PROSITE" id="PS50055">
    <property type="entry name" value="TYR_PHOSPHATASE_PTP"/>
    <property type="match status" value="1"/>
</dbReference>
<dbReference type="InterPro" id="IPR000387">
    <property type="entry name" value="Tyr_Pase_dom"/>
</dbReference>
<feature type="domain" description="Tyrosine-protein phosphatase" evidence="10">
    <location>
        <begin position="48"/>
        <end position="324"/>
    </location>
</feature>
<dbReference type="GO" id="GO:0019901">
    <property type="term" value="F:protein kinase binding"/>
    <property type="evidence" value="ECO:0007669"/>
    <property type="project" value="TreeGrafter"/>
</dbReference>
<dbReference type="PANTHER" id="PTHR46047:SF3">
    <property type="entry name" value="TYROSINE-PROTEIN PHOSPHATASE NON-RECEPTOR TYPE 61F"/>
    <property type="match status" value="1"/>
</dbReference>
<evidence type="ECO:0000256" key="8">
    <source>
        <dbReference type="SAM" id="MobiDB-lite"/>
    </source>
</evidence>
<comment type="similarity">
    <text evidence="2">Belongs to the protein-tyrosine phosphatase family. Non-receptor class 1 subfamily.</text>
</comment>
<dbReference type="InterPro" id="IPR000242">
    <property type="entry name" value="PTP_cat"/>
</dbReference>
<keyword evidence="7 9" id="KW-0472">Membrane</keyword>
<dbReference type="Pfam" id="PF00102">
    <property type="entry name" value="Y_phosphatase"/>
    <property type="match status" value="1"/>
</dbReference>
<dbReference type="SMART" id="SM00194">
    <property type="entry name" value="PTPc"/>
    <property type="match status" value="1"/>
</dbReference>
<dbReference type="PRINTS" id="PR00700">
    <property type="entry name" value="PRTYPHPHTASE"/>
</dbReference>
<dbReference type="PROSITE" id="PS50056">
    <property type="entry name" value="TYR_PHOSPHATASE_2"/>
    <property type="match status" value="1"/>
</dbReference>
<name>A0A5S6QCM8_TRIMR</name>
<evidence type="ECO:0000256" key="2">
    <source>
        <dbReference type="ARBA" id="ARBA00009701"/>
    </source>
</evidence>
<evidence type="ECO:0000256" key="1">
    <source>
        <dbReference type="ARBA" id="ARBA00004308"/>
    </source>
</evidence>
<dbReference type="SUPFAM" id="SSF52799">
    <property type="entry name" value="(Phosphotyrosine protein) phosphatases II"/>
    <property type="match status" value="1"/>
</dbReference>
<evidence type="ECO:0000256" key="6">
    <source>
        <dbReference type="ARBA" id="ARBA00022912"/>
    </source>
</evidence>
<proteinExistence type="inferred from homology"/>
<dbReference type="GO" id="GO:0012505">
    <property type="term" value="C:endomembrane system"/>
    <property type="evidence" value="ECO:0007669"/>
    <property type="project" value="UniProtKB-SubCell"/>
</dbReference>
<evidence type="ECO:0000256" key="4">
    <source>
        <dbReference type="ARBA" id="ARBA00022553"/>
    </source>
</evidence>
<keyword evidence="9" id="KW-1133">Transmembrane helix</keyword>
<keyword evidence="4" id="KW-0597">Phosphoprotein</keyword>
<dbReference type="SMART" id="SM00404">
    <property type="entry name" value="PTPc_motif"/>
    <property type="match status" value="1"/>
</dbReference>
<comment type="subcellular location">
    <subcellularLocation>
        <location evidence="1">Endomembrane system</location>
    </subcellularLocation>
</comment>
<dbReference type="GO" id="GO:0070373">
    <property type="term" value="P:negative regulation of ERK1 and ERK2 cascade"/>
    <property type="evidence" value="ECO:0007669"/>
    <property type="project" value="TreeGrafter"/>
</dbReference>
<dbReference type="EC" id="3.1.3.48" evidence="3"/>
<organism evidence="12 13">
    <name type="scientific">Trichuris muris</name>
    <name type="common">Mouse whipworm</name>
    <dbReference type="NCBI Taxonomy" id="70415"/>
    <lineage>
        <taxon>Eukaryota</taxon>
        <taxon>Metazoa</taxon>
        <taxon>Ecdysozoa</taxon>
        <taxon>Nematoda</taxon>
        <taxon>Enoplea</taxon>
        <taxon>Dorylaimia</taxon>
        <taxon>Trichinellida</taxon>
        <taxon>Trichuridae</taxon>
        <taxon>Trichuris</taxon>
    </lineage>
</organism>
<evidence type="ECO:0000313" key="13">
    <source>
        <dbReference type="WBParaSite" id="TMUE_1000004978.1"/>
    </source>
</evidence>
<reference evidence="13" key="1">
    <citation type="submission" date="2019-12" db="UniProtKB">
        <authorList>
            <consortium name="WormBaseParasite"/>
        </authorList>
    </citation>
    <scope>IDENTIFICATION</scope>
</reference>
<sequence>MDLPSSVNGGATAETPFRKPFASHFVAKIASSYFSSIQSVSTMNLGLLREGFRDVEKKDLWHGVFLKIESCSSEYKLTQKEGKKRENAKLNRYSNIIPHDHSRVILSDNKYINANHVLLRDTSLNLILTQGPLSNTQKEFWQMIWEKKCGTIIMLTRFVENGRSMSHPYLPSVNDATGEGNTLTVGIFEITETEMVHREHFDMRKLIMRSKESNEELVVAHYHLTCWPDFEVPQGTDQFLDVLAELHKQDSMDGSAPTVVHCSAGVGRSGTFAAVYACILKVKRTGELNMIDLPNLIVELRKYRMGLVQTPEQLRYCWKVVLDAVGSSKWRSLLGIPEPEEPDTADGDRADLGDGSVRPPKRRRSGKGNQDVLEVIDSGNGAVKIAEHNLRTTVIIIIIIIILLLLSILFIFELYWGILSNPSP</sequence>
<dbReference type="AlphaFoldDB" id="A0A5S6QCM8"/>
<keyword evidence="9" id="KW-0812">Transmembrane</keyword>
<keyword evidence="6" id="KW-0904">Protein phosphatase</keyword>
<feature type="region of interest" description="Disordered" evidence="8">
    <location>
        <begin position="336"/>
        <end position="370"/>
    </location>
</feature>